<organism evidence="2 3">
    <name type="scientific">Tsuneonella dongtanensis</name>
    <dbReference type="NCBI Taxonomy" id="692370"/>
    <lineage>
        <taxon>Bacteria</taxon>
        <taxon>Pseudomonadati</taxon>
        <taxon>Pseudomonadota</taxon>
        <taxon>Alphaproteobacteria</taxon>
        <taxon>Sphingomonadales</taxon>
        <taxon>Erythrobacteraceae</taxon>
        <taxon>Tsuneonella</taxon>
    </lineage>
</organism>
<sequence>MRLLLPLVAAAPLAGMSVPATAAIPDPVRAMIDAAIETGDPKAVATVIDLAKKTNPNEVDAIEEIHAGFRRQRAEMAKAKKADELAAIRSAGLFERWKGKGEIGGSRATGNSDTLGLTGAISLNRKGIDWSHRLSARADFQRVAGRTRREKFFADYEPRYDLREDLFAFGLAQYERDRLQGTAARYALSGGIGYKVVDTDTMDLSIKAGPALRLTRTTDGVSDTRIAGLFGLDFDWQVLERLKFTQDLNAVAETGGAALLVIDSQSTTLRLVSGIEAKVTERLSTRLSYALDYDSNPLPGKTTTDTVTRFSFVYGF</sequence>
<dbReference type="EMBL" id="CP016591">
    <property type="protein sequence ID" value="ANY20619.1"/>
    <property type="molecule type" value="Genomic_DNA"/>
</dbReference>
<dbReference type="AlphaFoldDB" id="A0A1B2AEP3"/>
<dbReference type="STRING" id="692370.A6F68_02117"/>
<proteinExistence type="predicted"/>
<keyword evidence="3" id="KW-1185">Reference proteome</keyword>
<evidence type="ECO:0000313" key="2">
    <source>
        <dbReference type="EMBL" id="ANY20619.1"/>
    </source>
</evidence>
<evidence type="ECO:0000313" key="3">
    <source>
        <dbReference type="Proteomes" id="UP000092932"/>
    </source>
</evidence>
<keyword evidence="1" id="KW-0732">Signal</keyword>
<reference evidence="2 3" key="1">
    <citation type="submission" date="2016-07" db="EMBL/GenBank/DDBJ databases">
        <title>Complete genome sequence of Altererythrobacter dongtanensis KCTC 22672, a type strain with esterase isolated from tidal flat.</title>
        <authorList>
            <person name="Cheng H."/>
            <person name="Wu Y.-H."/>
            <person name="Zhou P."/>
            <person name="Huo Y.-Y."/>
            <person name="Wang C.-S."/>
            <person name="Xu X.-W."/>
        </authorList>
    </citation>
    <scope>NUCLEOTIDE SEQUENCE [LARGE SCALE GENOMIC DNA]</scope>
    <source>
        <strain evidence="2 3">KCTC 22672</strain>
    </source>
</reference>
<feature type="chain" id="PRO_5008534164" description="Salt-induced outer membrane protein" evidence="1">
    <location>
        <begin position="23"/>
        <end position="316"/>
    </location>
</feature>
<dbReference type="InterPro" id="IPR007433">
    <property type="entry name" value="DUF481"/>
</dbReference>
<dbReference type="Pfam" id="PF04338">
    <property type="entry name" value="DUF481"/>
    <property type="match status" value="1"/>
</dbReference>
<accession>A0A1B2AEP3</accession>
<dbReference type="OrthoDB" id="7341471at2"/>
<dbReference type="KEGG" id="ado:A6F68_02117"/>
<dbReference type="RefSeq" id="WP_067682452.1">
    <property type="nucleotide sequence ID" value="NZ_CP016591.1"/>
</dbReference>
<gene>
    <name evidence="2" type="ORF">A6F68_02117</name>
</gene>
<protein>
    <recommendedName>
        <fullName evidence="4">Salt-induced outer membrane protein</fullName>
    </recommendedName>
</protein>
<dbReference type="Proteomes" id="UP000092932">
    <property type="component" value="Chromosome"/>
</dbReference>
<evidence type="ECO:0008006" key="4">
    <source>
        <dbReference type="Google" id="ProtNLM"/>
    </source>
</evidence>
<name>A0A1B2AEP3_9SPHN</name>
<feature type="signal peptide" evidence="1">
    <location>
        <begin position="1"/>
        <end position="22"/>
    </location>
</feature>
<evidence type="ECO:0000256" key="1">
    <source>
        <dbReference type="SAM" id="SignalP"/>
    </source>
</evidence>